<gene>
    <name evidence="2" type="ORF">VKT23_012719</name>
</gene>
<dbReference type="Pfam" id="PF00561">
    <property type="entry name" value="Abhydrolase_1"/>
    <property type="match status" value="1"/>
</dbReference>
<reference evidence="2 3" key="1">
    <citation type="submission" date="2024-01" db="EMBL/GenBank/DDBJ databases">
        <title>A draft genome for the cacao thread blight pathogen Marasmiellus scandens.</title>
        <authorList>
            <person name="Baruah I.K."/>
            <person name="Leung J."/>
            <person name="Bukari Y."/>
            <person name="Amoako-Attah I."/>
            <person name="Meinhardt L.W."/>
            <person name="Bailey B.A."/>
            <person name="Cohen S.P."/>
        </authorList>
    </citation>
    <scope>NUCLEOTIDE SEQUENCE [LARGE SCALE GENOMIC DNA]</scope>
    <source>
        <strain evidence="2 3">GH-19</strain>
    </source>
</reference>
<dbReference type="PANTHER" id="PTHR43798">
    <property type="entry name" value="MONOACYLGLYCEROL LIPASE"/>
    <property type="match status" value="1"/>
</dbReference>
<dbReference type="Proteomes" id="UP001498398">
    <property type="component" value="Unassembled WGS sequence"/>
</dbReference>
<protein>
    <recommendedName>
        <fullName evidence="1">AB hydrolase-1 domain-containing protein</fullName>
    </recommendedName>
</protein>
<evidence type="ECO:0000259" key="1">
    <source>
        <dbReference type="Pfam" id="PF00561"/>
    </source>
</evidence>
<dbReference type="SUPFAM" id="SSF53474">
    <property type="entry name" value="alpha/beta-Hydrolases"/>
    <property type="match status" value="1"/>
</dbReference>
<dbReference type="InterPro" id="IPR050266">
    <property type="entry name" value="AB_hydrolase_sf"/>
</dbReference>
<proteinExistence type="predicted"/>
<evidence type="ECO:0000313" key="2">
    <source>
        <dbReference type="EMBL" id="KAK7451044.1"/>
    </source>
</evidence>
<dbReference type="Gene3D" id="3.40.50.1820">
    <property type="entry name" value="alpha/beta hydrolase"/>
    <property type="match status" value="1"/>
</dbReference>
<evidence type="ECO:0000313" key="3">
    <source>
        <dbReference type="Proteomes" id="UP001498398"/>
    </source>
</evidence>
<dbReference type="PANTHER" id="PTHR43798:SF5">
    <property type="entry name" value="MONOACYLGLYCEROL LIPASE ABHD6"/>
    <property type="match status" value="1"/>
</dbReference>
<sequence length="369" mass="41139">MPIVPVKTRSGLVHFNCKISTPTTTDANALDPSLPTILFMHGPYLPQIAFQSQFSDPLLRKFNLVTFDFRGHGETTGAKIPKGYAQEDVADDVIRLMNALKLPACHIMAVSLGSVIALEIALAYPERCLSLLLVSPLGFEETEELKTAHEEIHKYWKSGYTDEGEMIEDVLKDAFYGCMQMAFSGQQSEMSDACLAIAFVYAEKQWNPRGFDQFQYCTLDLFNNRKGFSISQLAQIKCPIRMFRGEADIAHTPEFTENFAENMRKAGCDVDLTSVPNAPHLVSILYPHVTNPVLHSFVMEQSMSAIPDPPMPVFSPWTPLLRDAGWIPEGEDEDEDGLVMHHQGFSGTIQTAIDTIQGGQRVSFDHACR</sequence>
<dbReference type="InterPro" id="IPR000073">
    <property type="entry name" value="AB_hydrolase_1"/>
</dbReference>
<organism evidence="2 3">
    <name type="scientific">Marasmiellus scandens</name>
    <dbReference type="NCBI Taxonomy" id="2682957"/>
    <lineage>
        <taxon>Eukaryota</taxon>
        <taxon>Fungi</taxon>
        <taxon>Dikarya</taxon>
        <taxon>Basidiomycota</taxon>
        <taxon>Agaricomycotina</taxon>
        <taxon>Agaricomycetes</taxon>
        <taxon>Agaricomycetidae</taxon>
        <taxon>Agaricales</taxon>
        <taxon>Marasmiineae</taxon>
        <taxon>Omphalotaceae</taxon>
        <taxon>Marasmiellus</taxon>
    </lineage>
</organism>
<name>A0ABR1J922_9AGAR</name>
<dbReference type="EMBL" id="JBANRG010000032">
    <property type="protein sequence ID" value="KAK7451044.1"/>
    <property type="molecule type" value="Genomic_DNA"/>
</dbReference>
<feature type="domain" description="AB hydrolase-1" evidence="1">
    <location>
        <begin position="37"/>
        <end position="145"/>
    </location>
</feature>
<keyword evidence="3" id="KW-1185">Reference proteome</keyword>
<accession>A0ABR1J922</accession>
<comment type="caution">
    <text evidence="2">The sequence shown here is derived from an EMBL/GenBank/DDBJ whole genome shotgun (WGS) entry which is preliminary data.</text>
</comment>
<dbReference type="InterPro" id="IPR029058">
    <property type="entry name" value="AB_hydrolase_fold"/>
</dbReference>